<protein>
    <submittedName>
        <fullName evidence="2">Uncharacterized protein</fullName>
    </submittedName>
</protein>
<keyword evidence="4" id="KW-1185">Reference proteome</keyword>
<keyword evidence="1" id="KW-0472">Membrane</keyword>
<feature type="transmembrane region" description="Helical" evidence="1">
    <location>
        <begin position="132"/>
        <end position="150"/>
    </location>
</feature>
<evidence type="ECO:0000313" key="3">
    <source>
        <dbReference type="EMBL" id="CAF1365059.1"/>
    </source>
</evidence>
<dbReference type="InterPro" id="IPR001646">
    <property type="entry name" value="5peptide_repeat"/>
</dbReference>
<name>A0A814P217_ADIRI</name>
<evidence type="ECO:0000256" key="1">
    <source>
        <dbReference type="SAM" id="Phobius"/>
    </source>
</evidence>
<dbReference type="EMBL" id="CAJNOR010001225">
    <property type="protein sequence ID" value="CAF1101360.1"/>
    <property type="molecule type" value="Genomic_DNA"/>
</dbReference>
<reference evidence="2" key="1">
    <citation type="submission" date="2021-02" db="EMBL/GenBank/DDBJ databases">
        <authorList>
            <person name="Nowell W R."/>
        </authorList>
    </citation>
    <scope>NUCLEOTIDE SEQUENCE</scope>
</reference>
<sequence>MSTDRSPSNSKCTRKQRTCCCGPPRLTFKQWMTVCGSVLVPVVIAVVAGGLSIQQQHIAERNDAQKEAHAISTRMDIVLSDFIKQIIGILKPSTYPNGGSIPSDEIIAYYSQVINPLTIITAQQIDLRRKRLLFFFLVDSGLLSATRNYYINLPSVNFDNVDLSSYSNSHHYTAQLQQIKLDTGSFAGASFDGHHIRVSNMNFVNLDRGTFRRCSFYMVTFIESSLKNTDFTGAELFQVDFSDADLRGSSLTTEQLFESSNRLMGAALPNGSIIPVTNLLGMKHYAVPLSHSQQCQSGLVLNYYTKETGEVINVLTPDGQDCFFAGKLAFVESAIQQTVKVSRYSTWFSSGRVRYCLRATMGLTETDNKVGQSVKIVERAFDENKKVLHSAQLGEYNSAVSVSSPFTEIRTEKQCWPVPIGATSFAVELIFRNELAVNITDDRSDLFHSQTFGLIKDVFLTTE</sequence>
<evidence type="ECO:0000313" key="2">
    <source>
        <dbReference type="EMBL" id="CAF1101360.1"/>
    </source>
</evidence>
<dbReference type="Gene3D" id="2.160.20.80">
    <property type="entry name" value="E3 ubiquitin-protein ligase SopA"/>
    <property type="match status" value="1"/>
</dbReference>
<dbReference type="Pfam" id="PF00805">
    <property type="entry name" value="Pentapeptide"/>
    <property type="match status" value="1"/>
</dbReference>
<accession>A0A814P217</accession>
<keyword evidence="1" id="KW-1133">Transmembrane helix</keyword>
<comment type="caution">
    <text evidence="2">The sequence shown here is derived from an EMBL/GenBank/DDBJ whole genome shotgun (WGS) entry which is preliminary data.</text>
</comment>
<dbReference type="Proteomes" id="UP000663852">
    <property type="component" value="Unassembled WGS sequence"/>
</dbReference>
<dbReference type="Proteomes" id="UP000663828">
    <property type="component" value="Unassembled WGS sequence"/>
</dbReference>
<dbReference type="EMBL" id="CAJNOJ010000279">
    <property type="protein sequence ID" value="CAF1365059.1"/>
    <property type="molecule type" value="Genomic_DNA"/>
</dbReference>
<gene>
    <name evidence="3" type="ORF">EDS130_LOCUS34046</name>
    <name evidence="2" type="ORF">XAT740_LOCUS18370</name>
</gene>
<evidence type="ECO:0000313" key="4">
    <source>
        <dbReference type="Proteomes" id="UP000663828"/>
    </source>
</evidence>
<keyword evidence="1" id="KW-0812">Transmembrane</keyword>
<organism evidence="2 4">
    <name type="scientific">Adineta ricciae</name>
    <name type="common">Rotifer</name>
    <dbReference type="NCBI Taxonomy" id="249248"/>
    <lineage>
        <taxon>Eukaryota</taxon>
        <taxon>Metazoa</taxon>
        <taxon>Spiralia</taxon>
        <taxon>Gnathifera</taxon>
        <taxon>Rotifera</taxon>
        <taxon>Eurotatoria</taxon>
        <taxon>Bdelloidea</taxon>
        <taxon>Adinetida</taxon>
        <taxon>Adinetidae</taxon>
        <taxon>Adineta</taxon>
    </lineage>
</organism>
<feature type="transmembrane region" description="Helical" evidence="1">
    <location>
        <begin position="31"/>
        <end position="53"/>
    </location>
</feature>
<dbReference type="AlphaFoldDB" id="A0A814P217"/>
<dbReference type="SUPFAM" id="SSF141571">
    <property type="entry name" value="Pentapeptide repeat-like"/>
    <property type="match status" value="1"/>
</dbReference>
<proteinExistence type="predicted"/>